<dbReference type="InterPro" id="IPR048122">
    <property type="entry name" value="WZX-like"/>
</dbReference>
<accession>A0A9X8P638</accession>
<feature type="transmembrane region" description="Helical" evidence="6">
    <location>
        <begin position="321"/>
        <end position="346"/>
    </location>
</feature>
<feature type="transmembrane region" description="Helical" evidence="6">
    <location>
        <begin position="201"/>
        <end position="220"/>
    </location>
</feature>
<dbReference type="PANTHER" id="PTHR30250">
    <property type="entry name" value="PST FAMILY PREDICTED COLANIC ACID TRANSPORTER"/>
    <property type="match status" value="1"/>
</dbReference>
<reference evidence="7 8" key="1">
    <citation type="journal article" date="2018" name="Syst. Appl. Microbiol.">
        <title>Pectobacterium zantedeschiae sp. nov. a new species of a soft rot pathogen isolated from Calla lily (Zantedeschia spp.).</title>
        <authorList>
            <person name="Waleron M."/>
            <person name="Misztak A."/>
            <person name="Waleron M."/>
            <person name="Franczuk M."/>
            <person name="Jonca J."/>
            <person name="Wielgomas B."/>
            <person name="Mikicinski A."/>
            <person name="Popovic T."/>
            <person name="Waleron K."/>
        </authorList>
    </citation>
    <scope>NUCLEOTIDE SEQUENCE [LARGE SCALE GENOMIC DNA]</scope>
    <source>
        <strain evidence="7 8">9M</strain>
    </source>
</reference>
<keyword evidence="8" id="KW-1185">Reference proteome</keyword>
<evidence type="ECO:0000256" key="1">
    <source>
        <dbReference type="ARBA" id="ARBA00004651"/>
    </source>
</evidence>
<feature type="transmembrane region" description="Helical" evidence="6">
    <location>
        <begin position="39"/>
        <end position="59"/>
    </location>
</feature>
<feature type="transmembrane region" description="Helical" evidence="6">
    <location>
        <begin position="140"/>
        <end position="158"/>
    </location>
</feature>
<dbReference type="GO" id="GO:0005886">
    <property type="term" value="C:plasma membrane"/>
    <property type="evidence" value="ECO:0007669"/>
    <property type="project" value="UniProtKB-SubCell"/>
</dbReference>
<feature type="transmembrane region" description="Helical" evidence="6">
    <location>
        <begin position="278"/>
        <end position="300"/>
    </location>
</feature>
<gene>
    <name evidence="7" type="ORF">CLR69_09205</name>
</gene>
<evidence type="ECO:0000256" key="6">
    <source>
        <dbReference type="SAM" id="Phobius"/>
    </source>
</evidence>
<keyword evidence="3 6" id="KW-0812">Transmembrane</keyword>
<dbReference type="RefSeq" id="WP_129712469.1">
    <property type="nucleotide sequence ID" value="NZ_JBEHFA010000003.1"/>
</dbReference>
<evidence type="ECO:0000313" key="8">
    <source>
        <dbReference type="Proteomes" id="UP001138460"/>
    </source>
</evidence>
<dbReference type="InterPro" id="IPR050833">
    <property type="entry name" value="Poly_Biosynth_Transport"/>
</dbReference>
<feature type="transmembrane region" description="Helical" evidence="6">
    <location>
        <begin position="12"/>
        <end position="33"/>
    </location>
</feature>
<feature type="transmembrane region" description="Helical" evidence="6">
    <location>
        <begin position="178"/>
        <end position="195"/>
    </location>
</feature>
<feature type="transmembrane region" description="Helical" evidence="6">
    <location>
        <begin position="387"/>
        <end position="406"/>
    </location>
</feature>
<evidence type="ECO:0000256" key="4">
    <source>
        <dbReference type="ARBA" id="ARBA00022989"/>
    </source>
</evidence>
<dbReference type="AlphaFoldDB" id="A0A9X8P638"/>
<dbReference type="NCBIfam" id="NF041503">
    <property type="entry name" value="WZX_like"/>
    <property type="match status" value="1"/>
</dbReference>
<feature type="transmembrane region" description="Helical" evidence="6">
    <location>
        <begin position="108"/>
        <end position="128"/>
    </location>
</feature>
<evidence type="ECO:0000256" key="3">
    <source>
        <dbReference type="ARBA" id="ARBA00022692"/>
    </source>
</evidence>
<dbReference type="OrthoDB" id="2864264at2"/>
<sequence>MHSVGKKQIITGYLSQILSIGYGVLLLPFMLAYLPQEQVAFWMIILAVISFTGVLDFGFSPTILRAVSYAYNGADKIVSEGFSLGDNSKLNKRNDMLLGDIYISSKKIYRTISTVAFSLLLLLGTYYIHGFTIKSDIPNVWCLWAIFVIGFVLNIYYLYLNPILMGVNKIYESNVSNIIIKTAWIIFSIFGLIITKSVLSLAISYLLGVLLGRVYCIYALRNEPFLLHDGNDKTKSVLSAMIPNSFRLGAVTFGAYLINKASIFIGGVYLNSQDLTSFAIAMQVLSVNMAISQVYFNLNIPKFAMTHVNDSSENWFLYKKVLLRSLLIFFIVAFFSVTLGSYFLSFLKEGSHLPSKSALLLIFCFGALELNHTIAATYITTKNTVPFLYPALISGIVIVLLIYVSMRFFSPSMYFLIVIPGVIQLLYNNWKWPYMIYKDFHVK</sequence>
<dbReference type="EMBL" id="NWTM01000001">
    <property type="protein sequence ID" value="RYC45147.1"/>
    <property type="molecule type" value="Genomic_DNA"/>
</dbReference>
<evidence type="ECO:0008006" key="9">
    <source>
        <dbReference type="Google" id="ProtNLM"/>
    </source>
</evidence>
<feature type="transmembrane region" description="Helical" evidence="6">
    <location>
        <begin position="358"/>
        <end position="380"/>
    </location>
</feature>
<evidence type="ECO:0000256" key="2">
    <source>
        <dbReference type="ARBA" id="ARBA00022475"/>
    </source>
</evidence>
<protein>
    <recommendedName>
        <fullName evidence="9">Polysaccharide biosynthesis protein</fullName>
    </recommendedName>
</protein>
<dbReference type="PANTHER" id="PTHR30250:SF26">
    <property type="entry name" value="PSMA PROTEIN"/>
    <property type="match status" value="1"/>
</dbReference>
<organism evidence="7 8">
    <name type="scientific">Pectobacterium zantedeschiae</name>
    <dbReference type="NCBI Taxonomy" id="2034769"/>
    <lineage>
        <taxon>Bacteria</taxon>
        <taxon>Pseudomonadati</taxon>
        <taxon>Pseudomonadota</taxon>
        <taxon>Gammaproteobacteria</taxon>
        <taxon>Enterobacterales</taxon>
        <taxon>Pectobacteriaceae</taxon>
        <taxon>Pectobacterium</taxon>
    </lineage>
</organism>
<keyword evidence="4 6" id="KW-1133">Transmembrane helix</keyword>
<feature type="transmembrane region" description="Helical" evidence="6">
    <location>
        <begin position="412"/>
        <end position="430"/>
    </location>
</feature>
<feature type="transmembrane region" description="Helical" evidence="6">
    <location>
        <begin position="241"/>
        <end position="258"/>
    </location>
</feature>
<keyword evidence="2" id="KW-1003">Cell membrane</keyword>
<keyword evidence="5 6" id="KW-0472">Membrane</keyword>
<proteinExistence type="predicted"/>
<comment type="caution">
    <text evidence="7">The sequence shown here is derived from an EMBL/GenBank/DDBJ whole genome shotgun (WGS) entry which is preliminary data.</text>
</comment>
<dbReference type="Proteomes" id="UP001138460">
    <property type="component" value="Unassembled WGS sequence"/>
</dbReference>
<evidence type="ECO:0000256" key="5">
    <source>
        <dbReference type="ARBA" id="ARBA00023136"/>
    </source>
</evidence>
<evidence type="ECO:0000313" key="7">
    <source>
        <dbReference type="EMBL" id="RYC45147.1"/>
    </source>
</evidence>
<comment type="subcellular location">
    <subcellularLocation>
        <location evidence="1">Cell membrane</location>
        <topology evidence="1">Multi-pass membrane protein</topology>
    </subcellularLocation>
</comment>
<name>A0A9X8P638_9GAMM</name>